<proteinExistence type="predicted"/>
<gene>
    <name evidence="1" type="ORF">GGR14_001812</name>
</gene>
<dbReference type="EMBL" id="JACIES010000004">
    <property type="protein sequence ID" value="MBB4026022.1"/>
    <property type="molecule type" value="Genomic_DNA"/>
</dbReference>
<dbReference type="OrthoDB" id="7871381at2"/>
<sequence>MEHLDVSFENLAKMLFQDFHIEKDGVRYDFLEVKFYFFKIDDIEEAGKCFFHMNGLYISFGSKFVYWGKGKFIAYSGRIWIRSILKKEKEKEAKVITGSHKCADELLGGFYAVSEEYQHNFPMLHVHDHENIKIESCVHRLPFCNKKSDAIKEKREIQNPVDLYEYKNKIWEECILRRYHYYRPNYVKLPGNNR</sequence>
<keyword evidence="2" id="KW-1185">Reference proteome</keyword>
<dbReference type="Proteomes" id="UP000546007">
    <property type="component" value="Unassembled WGS sequence"/>
</dbReference>
<reference evidence="1 2" key="1">
    <citation type="submission" date="2020-08" db="EMBL/GenBank/DDBJ databases">
        <title>Genomic Encyclopedia of Type Strains, Phase IV (KMG-IV): sequencing the most valuable type-strain genomes for metagenomic binning, comparative biology and taxonomic classification.</title>
        <authorList>
            <person name="Goeker M."/>
        </authorList>
    </citation>
    <scope>NUCLEOTIDE SEQUENCE [LARGE SCALE GENOMIC DNA]</scope>
    <source>
        <strain evidence="1 2">DSM 105721</strain>
    </source>
</reference>
<evidence type="ECO:0000313" key="2">
    <source>
        <dbReference type="Proteomes" id="UP000546007"/>
    </source>
</evidence>
<dbReference type="GeneID" id="93102570"/>
<organism evidence="1 2">
    <name type="scientific">Butyricimonas faecihominis</name>
    <dbReference type="NCBI Taxonomy" id="1472416"/>
    <lineage>
        <taxon>Bacteria</taxon>
        <taxon>Pseudomonadati</taxon>
        <taxon>Bacteroidota</taxon>
        <taxon>Bacteroidia</taxon>
        <taxon>Bacteroidales</taxon>
        <taxon>Odoribacteraceae</taxon>
        <taxon>Butyricimonas</taxon>
    </lineage>
</organism>
<protein>
    <submittedName>
        <fullName evidence="1">Uncharacterized protein</fullName>
    </submittedName>
</protein>
<comment type="caution">
    <text evidence="1">The sequence shown here is derived from an EMBL/GenBank/DDBJ whole genome shotgun (WGS) entry which is preliminary data.</text>
</comment>
<name>A0A7W6HW44_9BACT</name>
<dbReference type="AlphaFoldDB" id="A0A7W6HW44"/>
<dbReference type="RefSeq" id="WP_124315546.1">
    <property type="nucleotide sequence ID" value="NZ_AP028155.1"/>
</dbReference>
<accession>A0A7W6HW44</accession>
<evidence type="ECO:0000313" key="1">
    <source>
        <dbReference type="EMBL" id="MBB4026022.1"/>
    </source>
</evidence>